<dbReference type="GO" id="GO:0005829">
    <property type="term" value="C:cytosol"/>
    <property type="evidence" value="ECO:0007669"/>
    <property type="project" value="TreeGrafter"/>
</dbReference>
<dbReference type="PROSITE" id="PS00069">
    <property type="entry name" value="G6P_DEHYDROGENASE"/>
    <property type="match status" value="1"/>
</dbReference>
<dbReference type="InterPro" id="IPR036291">
    <property type="entry name" value="NAD(P)-bd_dom_sf"/>
</dbReference>
<dbReference type="InterPro" id="IPR001282">
    <property type="entry name" value="G6P_DH"/>
</dbReference>
<comment type="function">
    <text evidence="7">Catalyzes the oxidation of glucose 6-phosphate to 6-phosphogluconolactone.</text>
</comment>
<dbReference type="InterPro" id="IPR022674">
    <property type="entry name" value="G6P_DH_NAD-bd"/>
</dbReference>
<dbReference type="PIRSF" id="PIRSF000110">
    <property type="entry name" value="G6PD"/>
    <property type="match status" value="1"/>
</dbReference>
<dbReference type="AlphaFoldDB" id="A0A0F6SG15"/>
<keyword evidence="4 7" id="KW-0521">NADP</keyword>
<feature type="binding site" evidence="7">
    <location>
        <position position="46"/>
    </location>
    <ligand>
        <name>NADP(+)</name>
        <dbReference type="ChEBI" id="CHEBI:58349"/>
    </ligand>
</feature>
<feature type="binding site" evidence="7">
    <location>
        <position position="207"/>
    </location>
    <ligand>
        <name>substrate</name>
    </ligand>
</feature>
<feature type="domain" description="Glucose-6-phosphate dehydrogenase NAD-binding" evidence="9">
    <location>
        <begin position="11"/>
        <end position="178"/>
    </location>
</feature>
<comment type="caution">
    <text evidence="7">Lacks conserved residue(s) required for the propagation of feature annotation.</text>
</comment>
<dbReference type="STRING" id="927083.DB32_005053"/>
<organism evidence="11 12">
    <name type="scientific">Sandaracinus amylolyticus</name>
    <dbReference type="NCBI Taxonomy" id="927083"/>
    <lineage>
        <taxon>Bacteria</taxon>
        <taxon>Pseudomonadati</taxon>
        <taxon>Myxococcota</taxon>
        <taxon>Polyangia</taxon>
        <taxon>Polyangiales</taxon>
        <taxon>Sandaracinaceae</taxon>
        <taxon>Sandaracinus</taxon>
    </lineage>
</organism>
<dbReference type="SUPFAM" id="SSF51735">
    <property type="entry name" value="NAD(P)-binding Rossmann-fold domains"/>
    <property type="match status" value="1"/>
</dbReference>
<dbReference type="EC" id="1.1.1.49" evidence="7"/>
<evidence type="ECO:0000313" key="12">
    <source>
        <dbReference type="Proteomes" id="UP000034883"/>
    </source>
</evidence>
<evidence type="ECO:0000256" key="3">
    <source>
        <dbReference type="ARBA" id="ARBA00022526"/>
    </source>
</evidence>
<dbReference type="GO" id="GO:0050661">
    <property type="term" value="F:NADP binding"/>
    <property type="evidence" value="ECO:0007669"/>
    <property type="project" value="UniProtKB-UniRule"/>
</dbReference>
<feature type="domain" description="Glucose-6-phosphate dehydrogenase C-terminal" evidence="10">
    <location>
        <begin position="181"/>
        <end position="450"/>
    </location>
</feature>
<evidence type="ECO:0000256" key="4">
    <source>
        <dbReference type="ARBA" id="ARBA00022857"/>
    </source>
</evidence>
<evidence type="ECO:0000256" key="5">
    <source>
        <dbReference type="ARBA" id="ARBA00023002"/>
    </source>
</evidence>
<gene>
    <name evidence="7" type="primary">zwf</name>
    <name evidence="11" type="ORF">DB32_005053</name>
</gene>
<dbReference type="Pfam" id="PF02781">
    <property type="entry name" value="G6PD_C"/>
    <property type="match status" value="1"/>
</dbReference>
<reference evidence="11 12" key="1">
    <citation type="submission" date="2015-03" db="EMBL/GenBank/DDBJ databases">
        <title>Genome assembly of Sandaracinus amylolyticus DSM 53668.</title>
        <authorList>
            <person name="Sharma G."/>
            <person name="Subramanian S."/>
        </authorList>
    </citation>
    <scope>NUCLEOTIDE SEQUENCE [LARGE SCALE GENOMIC DNA]</scope>
    <source>
        <strain evidence="11 12">DSM 53668</strain>
    </source>
</reference>
<feature type="region of interest" description="Disordered" evidence="8">
    <location>
        <begin position="442"/>
        <end position="464"/>
    </location>
</feature>
<dbReference type="RefSeq" id="WP_053235110.1">
    <property type="nucleotide sequence ID" value="NZ_CP011125.1"/>
</dbReference>
<protein>
    <recommendedName>
        <fullName evidence="7">Glucose-6-phosphate 1-dehydrogenase</fullName>
        <shortName evidence="7">G6PD</shortName>
        <ecNumber evidence="7">1.1.1.49</ecNumber>
    </recommendedName>
</protein>
<feature type="binding site" evidence="7">
    <location>
        <position position="139"/>
    </location>
    <ligand>
        <name>NADP(+)</name>
        <dbReference type="ChEBI" id="CHEBI:58349"/>
    </ligand>
</feature>
<dbReference type="PANTHER" id="PTHR23429">
    <property type="entry name" value="GLUCOSE-6-PHOSPHATE 1-DEHYDROGENASE G6PD"/>
    <property type="match status" value="1"/>
</dbReference>
<feature type="binding site" evidence="7">
    <location>
        <position position="226"/>
    </location>
    <ligand>
        <name>substrate</name>
    </ligand>
</feature>
<dbReference type="InterPro" id="IPR022675">
    <property type="entry name" value="G6P_DH_C"/>
</dbReference>
<evidence type="ECO:0000256" key="6">
    <source>
        <dbReference type="ARBA" id="ARBA00023277"/>
    </source>
</evidence>
<evidence type="ECO:0000256" key="7">
    <source>
        <dbReference type="HAMAP-Rule" id="MF_00966"/>
    </source>
</evidence>
<dbReference type="UniPathway" id="UPA00115">
    <property type="reaction ID" value="UER00408"/>
</dbReference>
<dbReference type="InterPro" id="IPR019796">
    <property type="entry name" value="G6P_DH_AS"/>
</dbReference>
<comment type="pathway">
    <text evidence="1 7">Carbohydrate degradation; pentose phosphate pathway; D-ribulose 5-phosphate from D-glucose 6-phosphate (oxidative stage): step 1/3.</text>
</comment>
<dbReference type="GO" id="GO:0006006">
    <property type="term" value="P:glucose metabolic process"/>
    <property type="evidence" value="ECO:0007669"/>
    <property type="project" value="UniProtKB-KW"/>
</dbReference>
<dbReference type="Proteomes" id="UP000034883">
    <property type="component" value="Chromosome"/>
</dbReference>
<keyword evidence="5 7" id="KW-0560">Oxidoreductase</keyword>
<dbReference type="SUPFAM" id="SSF55347">
    <property type="entry name" value="Glyceraldehyde-3-phosphate dehydrogenase-like, C-terminal domain"/>
    <property type="match status" value="1"/>
</dbReference>
<feature type="binding site" evidence="7">
    <location>
        <position position="317"/>
    </location>
    <ligand>
        <name>substrate</name>
    </ligand>
</feature>
<evidence type="ECO:0000259" key="10">
    <source>
        <dbReference type="Pfam" id="PF02781"/>
    </source>
</evidence>
<evidence type="ECO:0000259" key="9">
    <source>
        <dbReference type="Pfam" id="PF00479"/>
    </source>
</evidence>
<dbReference type="GO" id="GO:0004345">
    <property type="term" value="F:glucose-6-phosphate dehydrogenase activity"/>
    <property type="evidence" value="ECO:0007669"/>
    <property type="project" value="UniProtKB-UniRule"/>
</dbReference>
<comment type="catalytic activity">
    <reaction evidence="7">
        <text>D-glucose 6-phosphate + NADP(+) = 6-phospho-D-glucono-1,5-lactone + NADPH + H(+)</text>
        <dbReference type="Rhea" id="RHEA:15841"/>
        <dbReference type="ChEBI" id="CHEBI:15378"/>
        <dbReference type="ChEBI" id="CHEBI:57783"/>
        <dbReference type="ChEBI" id="CHEBI:57955"/>
        <dbReference type="ChEBI" id="CHEBI:58349"/>
        <dbReference type="ChEBI" id="CHEBI:61548"/>
        <dbReference type="EC" id="1.1.1.49"/>
    </reaction>
</comment>
<dbReference type="KEGG" id="samy:DB32_005053"/>
<dbReference type="Gene3D" id="3.40.50.720">
    <property type="entry name" value="NAD(P)-binding Rossmann-like Domain"/>
    <property type="match status" value="1"/>
</dbReference>
<evidence type="ECO:0000256" key="8">
    <source>
        <dbReference type="SAM" id="MobiDB-lite"/>
    </source>
</evidence>
<evidence type="ECO:0000313" key="11">
    <source>
        <dbReference type="EMBL" id="AKF07904.1"/>
    </source>
</evidence>
<evidence type="ECO:0000256" key="2">
    <source>
        <dbReference type="ARBA" id="ARBA00009975"/>
    </source>
</evidence>
<feature type="binding site" evidence="7">
    <location>
        <position position="169"/>
    </location>
    <ligand>
        <name>substrate</name>
    </ligand>
</feature>
<sequence length="464" mass="51023">MSAPLRSDALVVFGATGDLAYKKIFPALQAMVRHGTLDVPVIAVGRAERSIDDLRARVRESLEKSGGLDRAAFEKLGALLRYAPVDFTDPQGFGGLQRALAGIERPLLYLAIPPSVFATAVAGLHRAGCTEGARVALEKPFGRDLASARALDVILHEVFDESSIFRIDHYLGKEPVQNLLYFRFANTLLEPLWNRDFVSSVHVTMAERFGVEGRGGFYEEAGAIRDVVQNHLLQVVAILAMDGPVGQDVEAIRDEKARVLKAIAPIDPAQAVRGQYRGYREERGVAPGSTVETFAAVTLRVDTWRWADVPFFVLTGKHLPATLTEVLVELKRPPRDIFGEHVRCADYFRFRLAPEVVIALGMRVKRPGITSGETMVGRARELLASEDPATETLPYERLLGDAMRGDPSLFARQDAIEAQWRVVEPVLGDVVPLRIYEPGTWGPPEAQQLAPSGCIDPNTLSRMP</sequence>
<feature type="binding site" evidence="7">
    <location>
        <begin position="86"/>
        <end position="87"/>
    </location>
    <ligand>
        <name>NADP(+)</name>
        <dbReference type="ChEBI" id="CHEBI:58349"/>
    </ligand>
</feature>
<dbReference type="NCBIfam" id="TIGR00871">
    <property type="entry name" value="zwf"/>
    <property type="match status" value="1"/>
</dbReference>
<proteinExistence type="inferred from homology"/>
<dbReference type="HAMAP" id="MF_00966">
    <property type="entry name" value="G6PD"/>
    <property type="match status" value="1"/>
</dbReference>
<keyword evidence="3 7" id="KW-0313">Glucose metabolism</keyword>
<feature type="active site" description="Proton acceptor" evidence="7">
    <location>
        <position position="231"/>
    </location>
</feature>
<keyword evidence="6 7" id="KW-0119">Carbohydrate metabolism</keyword>
<dbReference type="PANTHER" id="PTHR23429:SF0">
    <property type="entry name" value="GLUCOSE-6-PHOSPHATE 1-DEHYDROGENASE"/>
    <property type="match status" value="1"/>
</dbReference>
<dbReference type="EMBL" id="CP011125">
    <property type="protein sequence ID" value="AKF07904.1"/>
    <property type="molecule type" value="Genomic_DNA"/>
</dbReference>
<dbReference type="Pfam" id="PF00479">
    <property type="entry name" value="G6PD_N"/>
    <property type="match status" value="1"/>
</dbReference>
<dbReference type="Gene3D" id="3.30.360.10">
    <property type="entry name" value="Dihydrodipicolinate Reductase, domain 2"/>
    <property type="match status" value="1"/>
</dbReference>
<dbReference type="PRINTS" id="PR00079">
    <property type="entry name" value="G6PDHDRGNASE"/>
</dbReference>
<name>A0A0F6SG15_9BACT</name>
<comment type="similarity">
    <text evidence="2 7">Belongs to the glucose-6-phosphate dehydrogenase family.</text>
</comment>
<feature type="binding site" evidence="7">
    <location>
        <position position="173"/>
    </location>
    <ligand>
        <name>substrate</name>
    </ligand>
</feature>
<keyword evidence="12" id="KW-1185">Reference proteome</keyword>
<evidence type="ECO:0000256" key="1">
    <source>
        <dbReference type="ARBA" id="ARBA00004937"/>
    </source>
</evidence>
<dbReference type="OrthoDB" id="9802739at2"/>
<accession>A0A0F6SG15</accession>
<dbReference type="GO" id="GO:0009051">
    <property type="term" value="P:pentose-phosphate shunt, oxidative branch"/>
    <property type="evidence" value="ECO:0007669"/>
    <property type="project" value="TreeGrafter"/>
</dbReference>